<dbReference type="AlphaFoldDB" id="A0A1H9GGB2"/>
<gene>
    <name evidence="1" type="ORF">SAMN05216522_103203</name>
</gene>
<sequence length="40" mass="4809">MKFAAEVFISWRNKVLKAEKEYNLRVRTALTARFAQMKYV</sequence>
<dbReference type="Proteomes" id="UP000242515">
    <property type="component" value="Unassembled WGS sequence"/>
</dbReference>
<name>A0A1H9GGB2_9GAMM</name>
<keyword evidence="2" id="KW-1185">Reference proteome</keyword>
<reference evidence="2" key="1">
    <citation type="submission" date="2016-10" db="EMBL/GenBank/DDBJ databases">
        <authorList>
            <person name="Varghese N."/>
            <person name="Submissions S."/>
        </authorList>
    </citation>
    <scope>NUCLEOTIDE SEQUENCE [LARGE SCALE GENOMIC DNA]</scope>
    <source>
        <strain evidence="2">8N4</strain>
    </source>
</reference>
<accession>A0A1H9GGB2</accession>
<dbReference type="STRING" id="988801.SAMN05216522_103203"/>
<evidence type="ECO:0000313" key="1">
    <source>
        <dbReference type="EMBL" id="SEQ49131.1"/>
    </source>
</evidence>
<organism evidence="1 2">
    <name type="scientific">Rosenbergiella nectarea</name>
    <dbReference type="NCBI Taxonomy" id="988801"/>
    <lineage>
        <taxon>Bacteria</taxon>
        <taxon>Pseudomonadati</taxon>
        <taxon>Pseudomonadota</taxon>
        <taxon>Gammaproteobacteria</taxon>
        <taxon>Enterobacterales</taxon>
        <taxon>Erwiniaceae</taxon>
        <taxon>Rosenbergiella</taxon>
    </lineage>
</organism>
<protein>
    <submittedName>
        <fullName evidence="1">Uncharacterized protein</fullName>
    </submittedName>
</protein>
<dbReference type="EMBL" id="FOGC01000003">
    <property type="protein sequence ID" value="SEQ49131.1"/>
    <property type="molecule type" value="Genomic_DNA"/>
</dbReference>
<evidence type="ECO:0000313" key="2">
    <source>
        <dbReference type="Proteomes" id="UP000242515"/>
    </source>
</evidence>
<proteinExistence type="predicted"/>